<organism evidence="2 3">
    <name type="scientific">Rhodoferax aquaticus</name>
    <dbReference type="NCBI Taxonomy" id="2527691"/>
    <lineage>
        <taxon>Bacteria</taxon>
        <taxon>Pseudomonadati</taxon>
        <taxon>Pseudomonadota</taxon>
        <taxon>Betaproteobacteria</taxon>
        <taxon>Burkholderiales</taxon>
        <taxon>Comamonadaceae</taxon>
        <taxon>Rhodoferax</taxon>
    </lineage>
</organism>
<protein>
    <submittedName>
        <fullName evidence="2">FprA family A-type flavoprotein</fullName>
    </submittedName>
</protein>
<gene>
    <name evidence="2" type="ORF">EXZ61_13290</name>
</gene>
<dbReference type="SUPFAM" id="SSF56281">
    <property type="entry name" value="Metallo-hydrolase/oxidoreductase"/>
    <property type="match status" value="1"/>
</dbReference>
<dbReference type="AlphaFoldDB" id="A0A515EQX2"/>
<dbReference type="PANTHER" id="PTHR43041:SF1">
    <property type="entry name" value="METALLO-BETA-LACTAMASE DOMAIN-CONTAINING PROTEIN"/>
    <property type="match status" value="1"/>
</dbReference>
<evidence type="ECO:0000259" key="1">
    <source>
        <dbReference type="SMART" id="SM00849"/>
    </source>
</evidence>
<dbReference type="Pfam" id="PF19583">
    <property type="entry name" value="ODP"/>
    <property type="match status" value="1"/>
</dbReference>
<evidence type="ECO:0000313" key="2">
    <source>
        <dbReference type="EMBL" id="QDL55062.1"/>
    </source>
</evidence>
<reference evidence="3" key="1">
    <citation type="submission" date="2019-02" db="EMBL/GenBank/DDBJ databases">
        <title>Complete genome sequence of Rhodoferax sp. Gr-4.</title>
        <authorList>
            <person name="Jin L."/>
        </authorList>
    </citation>
    <scope>NUCLEOTIDE SEQUENCE [LARGE SCALE GENOMIC DNA]</scope>
    <source>
        <strain evidence="3">Gr-4</strain>
    </source>
</reference>
<dbReference type="PANTHER" id="PTHR43041">
    <property type="entry name" value="HYDROLASE, METALLO-BETA-LACTAMASE SUPERFAMILY"/>
    <property type="match status" value="1"/>
</dbReference>
<sequence>MPVELYRDASHTCLMFTDLIDGDAQAVQSNQFLIVDNGSGAIIDPGGNLAFNELFMGLSRHFTPQNLSYLFASHADPDIIASLDRWMTSTPAKLVISRVWERFVPHFTKVGKTDNRIIGVPDQGGKLPLGRNELWVLPAHFLHSEGNFHFYDPVSRILFTGDLGVSMTSGQRAQTPVTRLADQLPLMEGFHKRYMVSNKVLRLWVQMARKLDISMLVPQHGAPITGPAIAEFFEWAENLYCGVDLFDERNYQLPSARLIA</sequence>
<keyword evidence="3" id="KW-1185">Reference proteome</keyword>
<reference evidence="3" key="2">
    <citation type="journal article" date="2020" name="Int. J. Syst. Evol. Microbiol.">
        <title>Genomic insights into a novel species Rhodoferax aquaticus sp. nov., isolated from freshwater.</title>
        <authorList>
            <person name="Li T."/>
            <person name="Zhuo Y."/>
            <person name="Jin C.Z."/>
            <person name="Wu X."/>
            <person name="Ko S.R."/>
            <person name="Jin F.J."/>
            <person name="Ahn C.Y."/>
            <person name="Oh H.M."/>
            <person name="Lee H.G."/>
            <person name="Jin L."/>
        </authorList>
    </citation>
    <scope>NUCLEOTIDE SEQUENCE [LARGE SCALE GENOMIC DNA]</scope>
    <source>
        <strain evidence="3">Gr-4</strain>
    </source>
</reference>
<proteinExistence type="predicted"/>
<dbReference type="InterPro" id="IPR045761">
    <property type="entry name" value="ODP_dom"/>
</dbReference>
<dbReference type="Proteomes" id="UP000317365">
    <property type="component" value="Chromosome"/>
</dbReference>
<dbReference type="InterPro" id="IPR001279">
    <property type="entry name" value="Metallo-B-lactamas"/>
</dbReference>
<dbReference type="EMBL" id="CP036282">
    <property type="protein sequence ID" value="QDL55062.1"/>
    <property type="molecule type" value="Genomic_DNA"/>
</dbReference>
<dbReference type="CDD" id="cd07709">
    <property type="entry name" value="flavodiiron_proteins_MBL-fold"/>
    <property type="match status" value="1"/>
</dbReference>
<accession>A0A515EQX2</accession>
<dbReference type="RefSeq" id="WP_142812222.1">
    <property type="nucleotide sequence ID" value="NZ_CP036282.1"/>
</dbReference>
<dbReference type="Gene3D" id="3.60.15.10">
    <property type="entry name" value="Ribonuclease Z/Hydroxyacylglutathione hydrolase-like"/>
    <property type="match status" value="1"/>
</dbReference>
<dbReference type="SMART" id="SM00849">
    <property type="entry name" value="Lactamase_B"/>
    <property type="match status" value="1"/>
</dbReference>
<dbReference type="InterPro" id="IPR036866">
    <property type="entry name" value="RibonucZ/Hydroxyglut_hydro"/>
</dbReference>
<feature type="domain" description="Metallo-beta-lactamase" evidence="1">
    <location>
        <begin position="28"/>
        <end position="220"/>
    </location>
</feature>
<evidence type="ECO:0000313" key="3">
    <source>
        <dbReference type="Proteomes" id="UP000317365"/>
    </source>
</evidence>
<name>A0A515EQX2_9BURK</name>
<dbReference type="KEGG" id="rhg:EXZ61_13290"/>